<evidence type="ECO:0000256" key="1">
    <source>
        <dbReference type="SAM" id="MobiDB-lite"/>
    </source>
</evidence>
<proteinExistence type="predicted"/>
<protein>
    <submittedName>
        <fullName evidence="2">Uncharacterized protein</fullName>
    </submittedName>
</protein>
<dbReference type="STRING" id="74557.A0A1V9YHW3"/>
<keyword evidence="3" id="KW-1185">Reference proteome</keyword>
<dbReference type="Proteomes" id="UP000243217">
    <property type="component" value="Unassembled WGS sequence"/>
</dbReference>
<organism evidence="2 3">
    <name type="scientific">Thraustotheca clavata</name>
    <dbReference type="NCBI Taxonomy" id="74557"/>
    <lineage>
        <taxon>Eukaryota</taxon>
        <taxon>Sar</taxon>
        <taxon>Stramenopiles</taxon>
        <taxon>Oomycota</taxon>
        <taxon>Saprolegniomycetes</taxon>
        <taxon>Saprolegniales</taxon>
        <taxon>Achlyaceae</taxon>
        <taxon>Thraustotheca</taxon>
    </lineage>
</organism>
<feature type="non-terminal residue" evidence="2">
    <location>
        <position position="177"/>
    </location>
</feature>
<dbReference type="EMBL" id="JNBS01003801">
    <property type="protein sequence ID" value="OQR85301.1"/>
    <property type="molecule type" value="Genomic_DNA"/>
</dbReference>
<sequence length="177" mass="19032">MSGGQVVDLGNDEPYLSRGSAWIGACDVSRCDMMAHFGLDVPLKDMSEASLPDGHRHLLRGLGLSNVNADILSKYSSNASLLSLADATVFGRPIEQIPEHIITAGFQFPTTTPSVGAVYNKIKSNGTTSGLVTAPPATIVGDTATIELAERQKKEAKKEKKRKREREEAERLKPVLG</sequence>
<gene>
    <name evidence="2" type="ORF">THRCLA_23044</name>
</gene>
<evidence type="ECO:0000313" key="2">
    <source>
        <dbReference type="EMBL" id="OQR85301.1"/>
    </source>
</evidence>
<feature type="region of interest" description="Disordered" evidence="1">
    <location>
        <begin position="151"/>
        <end position="177"/>
    </location>
</feature>
<accession>A0A1V9YHW3</accession>
<reference evidence="2 3" key="1">
    <citation type="journal article" date="2014" name="Genome Biol. Evol.">
        <title>The secreted proteins of Achlya hypogyna and Thraustotheca clavata identify the ancestral oomycete secretome and reveal gene acquisitions by horizontal gene transfer.</title>
        <authorList>
            <person name="Misner I."/>
            <person name="Blouin N."/>
            <person name="Leonard G."/>
            <person name="Richards T.A."/>
            <person name="Lane C.E."/>
        </authorList>
    </citation>
    <scope>NUCLEOTIDE SEQUENCE [LARGE SCALE GENOMIC DNA]</scope>
    <source>
        <strain evidence="2 3">ATCC 34112</strain>
    </source>
</reference>
<comment type="caution">
    <text evidence="2">The sequence shown here is derived from an EMBL/GenBank/DDBJ whole genome shotgun (WGS) entry which is preliminary data.</text>
</comment>
<evidence type="ECO:0000313" key="3">
    <source>
        <dbReference type="Proteomes" id="UP000243217"/>
    </source>
</evidence>
<feature type="compositionally biased region" description="Basic and acidic residues" evidence="1">
    <location>
        <begin position="165"/>
        <end position="177"/>
    </location>
</feature>
<dbReference type="AlphaFoldDB" id="A0A1V9YHW3"/>
<name>A0A1V9YHW3_9STRA</name>